<protein>
    <submittedName>
        <fullName evidence="1">Uncharacterized protein</fullName>
    </submittedName>
</protein>
<accession>A0ABY1PPF6</accession>
<organism evidence="1 2">
    <name type="scientific">Neorhodopirellula lusitana</name>
    <dbReference type="NCBI Taxonomy" id="445327"/>
    <lineage>
        <taxon>Bacteria</taxon>
        <taxon>Pseudomonadati</taxon>
        <taxon>Planctomycetota</taxon>
        <taxon>Planctomycetia</taxon>
        <taxon>Pirellulales</taxon>
        <taxon>Pirellulaceae</taxon>
        <taxon>Neorhodopirellula</taxon>
    </lineage>
</organism>
<sequence length="85" mass="9042">MGKWSIAPLFGVFLGAHAAKSLDGHVTHSDLMAVARGLCPGGRTPHQNMATNEDLPLSSLYLTMLHKLGVETDSFADSTGTIYDV</sequence>
<comment type="caution">
    <text evidence="1">The sequence shown here is derived from an EMBL/GenBank/DDBJ whole genome shotgun (WGS) entry which is preliminary data.</text>
</comment>
<dbReference type="Proteomes" id="UP001158067">
    <property type="component" value="Unassembled WGS sequence"/>
</dbReference>
<evidence type="ECO:0000313" key="2">
    <source>
        <dbReference type="Proteomes" id="UP001158067"/>
    </source>
</evidence>
<gene>
    <name evidence="1" type="ORF">SAMN06265222_101205</name>
</gene>
<keyword evidence="2" id="KW-1185">Reference proteome</keyword>
<dbReference type="EMBL" id="FXUG01000001">
    <property type="protein sequence ID" value="SMP38881.1"/>
    <property type="molecule type" value="Genomic_DNA"/>
</dbReference>
<proteinExistence type="predicted"/>
<name>A0ABY1PPF6_9BACT</name>
<evidence type="ECO:0000313" key="1">
    <source>
        <dbReference type="EMBL" id="SMP38881.1"/>
    </source>
</evidence>
<reference evidence="1 2" key="1">
    <citation type="submission" date="2017-05" db="EMBL/GenBank/DDBJ databases">
        <authorList>
            <person name="Varghese N."/>
            <person name="Submissions S."/>
        </authorList>
    </citation>
    <scope>NUCLEOTIDE SEQUENCE [LARGE SCALE GENOMIC DNA]</scope>
    <source>
        <strain evidence="1 2">DSM 25457</strain>
    </source>
</reference>